<dbReference type="NCBIfam" id="TIGR01755">
    <property type="entry name" value="flav_wrbA"/>
    <property type="match status" value="1"/>
</dbReference>
<dbReference type="PROSITE" id="PS50902">
    <property type="entry name" value="FLAVODOXIN_LIKE"/>
    <property type="match status" value="1"/>
</dbReference>
<dbReference type="Pfam" id="PF03358">
    <property type="entry name" value="FMN_red"/>
    <property type="match status" value="1"/>
</dbReference>
<dbReference type="PANTHER" id="PTHR30546:SF23">
    <property type="entry name" value="FLAVOPROTEIN-LIKE PROTEIN YCP4-RELATED"/>
    <property type="match status" value="1"/>
</dbReference>
<dbReference type="Proteomes" id="UP000621436">
    <property type="component" value="Unassembled WGS sequence"/>
</dbReference>
<dbReference type="NCBIfam" id="NF002999">
    <property type="entry name" value="PRK03767.1"/>
    <property type="match status" value="1"/>
</dbReference>
<keyword evidence="4" id="KW-0560">Oxidoreductase</keyword>
<evidence type="ECO:0000259" key="3">
    <source>
        <dbReference type="PROSITE" id="PS50902"/>
    </source>
</evidence>
<dbReference type="InterPro" id="IPR008254">
    <property type="entry name" value="Flavodoxin/NO_synth"/>
</dbReference>
<protein>
    <submittedName>
        <fullName evidence="4">NAD(P)H:quinone oxidoreductase</fullName>
        <ecNumber evidence="4">1.6.5.2</ecNumber>
    </submittedName>
</protein>
<comment type="similarity">
    <text evidence="1">Belongs to the WrbA family.</text>
</comment>
<evidence type="ECO:0000256" key="2">
    <source>
        <dbReference type="SAM" id="MobiDB-lite"/>
    </source>
</evidence>
<accession>A0A931AW48</accession>
<feature type="region of interest" description="Disordered" evidence="2">
    <location>
        <begin position="156"/>
        <end position="178"/>
    </location>
</feature>
<dbReference type="InterPro" id="IPR010089">
    <property type="entry name" value="Flavoprotein_WrbA-like"/>
</dbReference>
<dbReference type="EC" id="1.6.5.2" evidence="4"/>
<proteinExistence type="inferred from homology"/>
<reference evidence="4" key="1">
    <citation type="submission" date="2020-11" db="EMBL/GenBank/DDBJ databases">
        <title>Halonatronomonas betainensis gen. nov., sp. nov. a novel haloalkaliphilic representative of the family Halanaerobiacae capable of betaine degradation.</title>
        <authorList>
            <person name="Boltyanskaya Y."/>
            <person name="Kevbrin V."/>
            <person name="Detkova E."/>
            <person name="Grouzdev D.S."/>
            <person name="Koziaeva V."/>
            <person name="Zhilina T."/>
        </authorList>
    </citation>
    <scope>NUCLEOTIDE SEQUENCE</scope>
    <source>
        <strain evidence="4">Z-7014</strain>
    </source>
</reference>
<evidence type="ECO:0000313" key="5">
    <source>
        <dbReference type="Proteomes" id="UP000621436"/>
    </source>
</evidence>
<dbReference type="InterPro" id="IPR005025">
    <property type="entry name" value="FMN_Rdtase-like_dom"/>
</dbReference>
<keyword evidence="5" id="KW-1185">Reference proteome</keyword>
<dbReference type="EMBL" id="JADPIE010000001">
    <property type="protein sequence ID" value="MBF8435893.1"/>
    <property type="molecule type" value="Genomic_DNA"/>
</dbReference>
<dbReference type="AlphaFoldDB" id="A0A931AW48"/>
<evidence type="ECO:0000313" key="4">
    <source>
        <dbReference type="EMBL" id="MBF8435893.1"/>
    </source>
</evidence>
<dbReference type="GO" id="GO:0003955">
    <property type="term" value="F:NAD(P)H dehydrogenase (quinone) activity"/>
    <property type="evidence" value="ECO:0007669"/>
    <property type="project" value="UniProtKB-EC"/>
</dbReference>
<organism evidence="4 5">
    <name type="scientific">Halonatronomonas betaini</name>
    <dbReference type="NCBI Taxonomy" id="2778430"/>
    <lineage>
        <taxon>Bacteria</taxon>
        <taxon>Bacillati</taxon>
        <taxon>Bacillota</taxon>
        <taxon>Clostridia</taxon>
        <taxon>Halanaerobiales</taxon>
        <taxon>Halarsenatibacteraceae</taxon>
        <taxon>Halonatronomonas</taxon>
    </lineage>
</organism>
<dbReference type="RefSeq" id="WP_270452591.1">
    <property type="nucleotide sequence ID" value="NZ_JADPIE010000001.1"/>
</dbReference>
<dbReference type="GO" id="GO:0016020">
    <property type="term" value="C:membrane"/>
    <property type="evidence" value="ECO:0007669"/>
    <property type="project" value="TreeGrafter"/>
</dbReference>
<feature type="domain" description="Flavodoxin-like" evidence="3">
    <location>
        <begin position="4"/>
        <end position="198"/>
    </location>
</feature>
<gene>
    <name evidence="4" type="primary">wrbA</name>
    <name evidence="4" type="ORF">I0Q91_02270</name>
</gene>
<comment type="caution">
    <text evidence="4">The sequence shown here is derived from an EMBL/GenBank/DDBJ whole genome shotgun (WGS) entry which is preliminary data.</text>
</comment>
<evidence type="ECO:0000256" key="1">
    <source>
        <dbReference type="ARBA" id="ARBA00006961"/>
    </source>
</evidence>
<dbReference type="PANTHER" id="PTHR30546">
    <property type="entry name" value="FLAVODOXIN-RELATED PROTEIN WRBA-RELATED"/>
    <property type="match status" value="1"/>
</dbReference>
<dbReference type="Gene3D" id="3.40.50.360">
    <property type="match status" value="1"/>
</dbReference>
<name>A0A931AW48_9FIRM</name>
<dbReference type="FunFam" id="3.40.50.360:FF:000001">
    <property type="entry name" value="NAD(P)H dehydrogenase (Quinone) FQR1-like"/>
    <property type="match status" value="1"/>
</dbReference>
<sequence length="206" mass="22283">MTELLIIYYSSYGHVFEMAKAAKDGAKDLEGVNVKLVKVPEFESAKKAMSEQEAYVKAQKEQEEIPEVTKDDLKNADGILWGIPTRFGNMPAQVKQVLDTSGGLWANGDLEDTVTGIFTSSNTLHGGQESTILSSLIPMLHLGMIFVGTPYGQNPELSETEFQGGSPYGPSTVAGPDGSRFPNESELTMVKRLAKRVARVAKGING</sequence>
<dbReference type="InterPro" id="IPR029039">
    <property type="entry name" value="Flavoprotein-like_sf"/>
</dbReference>
<dbReference type="SUPFAM" id="SSF52218">
    <property type="entry name" value="Flavoproteins"/>
    <property type="match status" value="1"/>
</dbReference>
<dbReference type="GO" id="GO:0010181">
    <property type="term" value="F:FMN binding"/>
    <property type="evidence" value="ECO:0007669"/>
    <property type="project" value="InterPro"/>
</dbReference>